<feature type="compositionally biased region" description="Polar residues" evidence="1">
    <location>
        <begin position="406"/>
        <end position="417"/>
    </location>
</feature>
<reference evidence="2" key="1">
    <citation type="journal article" date="2020" name="Stud. Mycol.">
        <title>101 Dothideomycetes genomes: a test case for predicting lifestyles and emergence of pathogens.</title>
        <authorList>
            <person name="Haridas S."/>
            <person name="Albert R."/>
            <person name="Binder M."/>
            <person name="Bloem J."/>
            <person name="Labutti K."/>
            <person name="Salamov A."/>
            <person name="Andreopoulos B."/>
            <person name="Baker S."/>
            <person name="Barry K."/>
            <person name="Bills G."/>
            <person name="Bluhm B."/>
            <person name="Cannon C."/>
            <person name="Castanera R."/>
            <person name="Culley D."/>
            <person name="Daum C."/>
            <person name="Ezra D."/>
            <person name="Gonzalez J."/>
            <person name="Henrissat B."/>
            <person name="Kuo A."/>
            <person name="Liang C."/>
            <person name="Lipzen A."/>
            <person name="Lutzoni F."/>
            <person name="Magnuson J."/>
            <person name="Mondo S."/>
            <person name="Nolan M."/>
            <person name="Ohm R."/>
            <person name="Pangilinan J."/>
            <person name="Park H.-J."/>
            <person name="Ramirez L."/>
            <person name="Alfaro M."/>
            <person name="Sun H."/>
            <person name="Tritt A."/>
            <person name="Yoshinaga Y."/>
            <person name="Zwiers L.-H."/>
            <person name="Turgeon B."/>
            <person name="Goodwin S."/>
            <person name="Spatafora J."/>
            <person name="Crous P."/>
            <person name="Grigoriev I."/>
        </authorList>
    </citation>
    <scope>NUCLEOTIDE SEQUENCE</scope>
    <source>
        <strain evidence="2">CBS 122681</strain>
    </source>
</reference>
<evidence type="ECO:0000256" key="1">
    <source>
        <dbReference type="SAM" id="MobiDB-lite"/>
    </source>
</evidence>
<dbReference type="EMBL" id="MU004406">
    <property type="protein sequence ID" value="KAF2652252.1"/>
    <property type="molecule type" value="Genomic_DNA"/>
</dbReference>
<feature type="compositionally biased region" description="Low complexity" evidence="1">
    <location>
        <begin position="294"/>
        <end position="312"/>
    </location>
</feature>
<feature type="region of interest" description="Disordered" evidence="1">
    <location>
        <begin position="253"/>
        <end position="320"/>
    </location>
</feature>
<organism evidence="2 3">
    <name type="scientific">Lophiostoma macrostomum CBS 122681</name>
    <dbReference type="NCBI Taxonomy" id="1314788"/>
    <lineage>
        <taxon>Eukaryota</taxon>
        <taxon>Fungi</taxon>
        <taxon>Dikarya</taxon>
        <taxon>Ascomycota</taxon>
        <taxon>Pezizomycotina</taxon>
        <taxon>Dothideomycetes</taxon>
        <taxon>Pleosporomycetidae</taxon>
        <taxon>Pleosporales</taxon>
        <taxon>Lophiostomataceae</taxon>
        <taxon>Lophiostoma</taxon>
    </lineage>
</organism>
<gene>
    <name evidence="2" type="ORF">K491DRAFT_605283</name>
</gene>
<feature type="non-terminal residue" evidence="2">
    <location>
        <position position="1"/>
    </location>
</feature>
<feature type="compositionally biased region" description="Low complexity" evidence="1">
    <location>
        <begin position="428"/>
        <end position="439"/>
    </location>
</feature>
<sequence>PPWGRPPGGRGGVGRYMEETEDVYRFQEVDSDGEKNGVLVDPHFQKIPNGKQFNPDELYFNDMDLRAWEKRTGPMDGMGYGEDYGYPEDEEYYDDIGGPAMSPAEYEELVFQSVLDKIRLARASGEPDVQLTPEELDIYRSRLLRPKAPAAHPQSATARAVSVPLVSQNNAALNTSANPRASGSGSAKSSKSKQRTSIFAPRPKKKEPSGRKRAPSNVSETFIHQPPGFVVPGPSGHPVYAPINAYQGRVTRDATVRPGGSPSRPASRSASISGRPAATPPRVTPPREIPGAFPSGSPRLARPPSSSSSRHSSLQDSTEWQIPATNRTPSSIQQPAKLVPFPVTDYQHYSAEPYQYQMAGRVAPAQTSSPSSPSHAQYGRRVVSGPADGNHMSMPRRVPVPVQRATPMSNVQGSYSDPTLGHPGFLPGEEASGESSSSGKDGERRRRSGRSRRKN</sequence>
<dbReference type="OrthoDB" id="3932653at2759"/>
<keyword evidence="3" id="KW-1185">Reference proteome</keyword>
<feature type="region of interest" description="Disordered" evidence="1">
    <location>
        <begin position="173"/>
        <end position="235"/>
    </location>
</feature>
<feature type="region of interest" description="Disordered" evidence="1">
    <location>
        <begin position="360"/>
        <end position="455"/>
    </location>
</feature>
<name>A0A6A6SXC5_9PLEO</name>
<dbReference type="Proteomes" id="UP000799324">
    <property type="component" value="Unassembled WGS sequence"/>
</dbReference>
<accession>A0A6A6SXC5</accession>
<dbReference type="AlphaFoldDB" id="A0A6A6SXC5"/>
<feature type="compositionally biased region" description="Pro residues" evidence="1">
    <location>
        <begin position="278"/>
        <end position="288"/>
    </location>
</feature>
<proteinExistence type="predicted"/>
<protein>
    <submittedName>
        <fullName evidence="2">Uncharacterized protein</fullName>
    </submittedName>
</protein>
<evidence type="ECO:0000313" key="3">
    <source>
        <dbReference type="Proteomes" id="UP000799324"/>
    </source>
</evidence>
<feature type="compositionally biased region" description="Basic residues" evidence="1">
    <location>
        <begin position="445"/>
        <end position="455"/>
    </location>
</feature>
<evidence type="ECO:0000313" key="2">
    <source>
        <dbReference type="EMBL" id="KAF2652252.1"/>
    </source>
</evidence>
<feature type="compositionally biased region" description="Low complexity" evidence="1">
    <location>
        <begin position="257"/>
        <end position="277"/>
    </location>
</feature>